<sequence>MKPTVSMTILFTIMTLCLLLMFQVGGALLQAISMMLVLAAVAGMALLPKRYIFPAALSLILLYGFYLTGWSVFFASAPAQLTLISHHILFSLFTVSVWLFFASFKTLLAEHAALEKQVDELKKYEPSSMLLSISEFESRVELMLTGMKRRGESGYLLHIVLKPQVYATAALQKSMSGVILESIRAQYDMATINQDGSFSVFLQNTDETGVGIVKNRLDENRQKIMAAEEPPYDVYSSYMEEYDFHTSAAQLYRVRKEA</sequence>
<evidence type="ECO:0000256" key="1">
    <source>
        <dbReference type="SAM" id="Phobius"/>
    </source>
</evidence>
<feature type="transmembrane region" description="Helical" evidence="1">
    <location>
        <begin position="83"/>
        <end position="101"/>
    </location>
</feature>
<reference evidence="2 3" key="1">
    <citation type="submission" date="2018-09" db="EMBL/GenBank/DDBJ databases">
        <title>Genomic Encyclopedia of Archaeal and Bacterial Type Strains, Phase II (KMG-II): from individual species to whole genera.</title>
        <authorList>
            <person name="Goeker M."/>
        </authorList>
    </citation>
    <scope>NUCLEOTIDE SEQUENCE [LARGE SCALE GENOMIC DNA]</scope>
    <source>
        <strain evidence="2 3">DSM 17008</strain>
    </source>
</reference>
<dbReference type="OrthoDB" id="1952191at2"/>
<dbReference type="RefSeq" id="WP_120193948.1">
    <property type="nucleotide sequence ID" value="NZ_RAPK01000010.1"/>
</dbReference>
<name>A0A419V0F2_9BACL</name>
<evidence type="ECO:0000313" key="3">
    <source>
        <dbReference type="Proteomes" id="UP000285120"/>
    </source>
</evidence>
<feature type="transmembrane region" description="Helical" evidence="1">
    <location>
        <begin position="5"/>
        <end position="22"/>
    </location>
</feature>
<feature type="transmembrane region" description="Helical" evidence="1">
    <location>
        <begin position="28"/>
        <end position="47"/>
    </location>
</feature>
<evidence type="ECO:0008006" key="4">
    <source>
        <dbReference type="Google" id="ProtNLM"/>
    </source>
</evidence>
<keyword evidence="3" id="KW-1185">Reference proteome</keyword>
<organism evidence="2 3">
    <name type="scientific">Sinobaca qinghaiensis</name>
    <dbReference type="NCBI Taxonomy" id="342944"/>
    <lineage>
        <taxon>Bacteria</taxon>
        <taxon>Bacillati</taxon>
        <taxon>Bacillota</taxon>
        <taxon>Bacilli</taxon>
        <taxon>Bacillales</taxon>
        <taxon>Sporolactobacillaceae</taxon>
        <taxon>Sinobaca</taxon>
    </lineage>
</organism>
<protein>
    <recommendedName>
        <fullName evidence="4">GGDEF domain-containing protein</fullName>
    </recommendedName>
</protein>
<keyword evidence="1" id="KW-0472">Membrane</keyword>
<keyword evidence="1" id="KW-1133">Transmembrane helix</keyword>
<evidence type="ECO:0000313" key="2">
    <source>
        <dbReference type="EMBL" id="RKD71415.1"/>
    </source>
</evidence>
<proteinExistence type="predicted"/>
<keyword evidence="1" id="KW-0812">Transmembrane</keyword>
<gene>
    <name evidence="2" type="ORF">ATL39_2812</name>
</gene>
<dbReference type="AlphaFoldDB" id="A0A419V0F2"/>
<feature type="transmembrane region" description="Helical" evidence="1">
    <location>
        <begin position="59"/>
        <end position="77"/>
    </location>
</feature>
<accession>A0A419V0F2</accession>
<dbReference type="Proteomes" id="UP000285120">
    <property type="component" value="Unassembled WGS sequence"/>
</dbReference>
<dbReference type="EMBL" id="RAPK01000010">
    <property type="protein sequence ID" value="RKD71415.1"/>
    <property type="molecule type" value="Genomic_DNA"/>
</dbReference>
<comment type="caution">
    <text evidence="2">The sequence shown here is derived from an EMBL/GenBank/DDBJ whole genome shotgun (WGS) entry which is preliminary data.</text>
</comment>